<organism evidence="1 2">
    <name type="scientific">Actinacidiphila cocklensis</name>
    <dbReference type="NCBI Taxonomy" id="887465"/>
    <lineage>
        <taxon>Bacteria</taxon>
        <taxon>Bacillati</taxon>
        <taxon>Actinomycetota</taxon>
        <taxon>Actinomycetes</taxon>
        <taxon>Kitasatosporales</taxon>
        <taxon>Streptomycetaceae</taxon>
        <taxon>Actinacidiphila</taxon>
    </lineage>
</organism>
<accession>A0A9W4GW04</accession>
<keyword evidence="2" id="KW-1185">Reference proteome</keyword>
<proteinExistence type="predicted"/>
<dbReference type="AlphaFoldDB" id="A0A9W4GW04"/>
<name>A0A9W4GW04_9ACTN</name>
<reference evidence="1" key="1">
    <citation type="submission" date="2021-05" db="EMBL/GenBank/DDBJ databases">
        <authorList>
            <person name="Arsene-Ploetze F."/>
        </authorList>
    </citation>
    <scope>NUCLEOTIDE SEQUENCE</scope>
    <source>
        <strain evidence="1">DSM 42138</strain>
    </source>
</reference>
<comment type="caution">
    <text evidence="1">The sequence shown here is derived from an EMBL/GenBank/DDBJ whole genome shotgun (WGS) entry which is preliminary data.</text>
</comment>
<sequence length="62" mass="7122">MPRKRKSPRSRRVSPEVFRSRLRDSNPGTYALRVRERSCRMAPAAAAWCCSAWSECLPQVEA</sequence>
<protein>
    <submittedName>
        <fullName evidence="1">Uncharacterized protein</fullName>
    </submittedName>
</protein>
<evidence type="ECO:0000313" key="2">
    <source>
        <dbReference type="Proteomes" id="UP001152519"/>
    </source>
</evidence>
<dbReference type="Proteomes" id="UP001152519">
    <property type="component" value="Unassembled WGS sequence"/>
</dbReference>
<gene>
    <name evidence="1" type="ORF">SCOCK_70157</name>
</gene>
<evidence type="ECO:0000313" key="1">
    <source>
        <dbReference type="EMBL" id="CAG6398473.1"/>
    </source>
</evidence>
<dbReference type="EMBL" id="CAJSLV010000103">
    <property type="protein sequence ID" value="CAG6398473.1"/>
    <property type="molecule type" value="Genomic_DNA"/>
</dbReference>